<evidence type="ECO:0000313" key="2">
    <source>
        <dbReference type="EMBL" id="TWU20555.1"/>
    </source>
</evidence>
<dbReference type="GO" id="GO:0016757">
    <property type="term" value="F:glycosyltransferase activity"/>
    <property type="evidence" value="ECO:0007669"/>
    <property type="project" value="InterPro"/>
</dbReference>
<dbReference type="InterPro" id="IPR011990">
    <property type="entry name" value="TPR-like_helical_dom_sf"/>
</dbReference>
<name>A0A5C6C8Z9_9BACT</name>
<evidence type="ECO:0000256" key="1">
    <source>
        <dbReference type="PROSITE-ProRule" id="PRU00339"/>
    </source>
</evidence>
<dbReference type="SUPFAM" id="SSF53756">
    <property type="entry name" value="UDP-Glycosyltransferase/glycogen phosphorylase"/>
    <property type="match status" value="1"/>
</dbReference>
<dbReference type="Pfam" id="PF01075">
    <property type="entry name" value="Glyco_transf_9"/>
    <property type="match status" value="1"/>
</dbReference>
<keyword evidence="3" id="KW-1185">Reference proteome</keyword>
<keyword evidence="1" id="KW-0802">TPR repeat</keyword>
<feature type="repeat" description="TPR" evidence="1">
    <location>
        <begin position="38"/>
        <end position="71"/>
    </location>
</feature>
<dbReference type="InterPro" id="IPR019734">
    <property type="entry name" value="TPR_rpt"/>
</dbReference>
<accession>A0A5C6C8Z9</accession>
<dbReference type="RefSeq" id="WP_146596479.1">
    <property type="nucleotide sequence ID" value="NZ_SJPT01000008.1"/>
</dbReference>
<proteinExistence type="predicted"/>
<comment type="caution">
    <text evidence="2">The sequence shown here is derived from an EMBL/GenBank/DDBJ whole genome shotgun (WGS) entry which is preliminary data.</text>
</comment>
<dbReference type="Proteomes" id="UP000316304">
    <property type="component" value="Unassembled WGS sequence"/>
</dbReference>
<dbReference type="InterPro" id="IPR002201">
    <property type="entry name" value="Glyco_trans_9"/>
</dbReference>
<feature type="repeat" description="TPR" evidence="1">
    <location>
        <begin position="72"/>
        <end position="105"/>
    </location>
</feature>
<dbReference type="SUPFAM" id="SSF48452">
    <property type="entry name" value="TPR-like"/>
    <property type="match status" value="1"/>
</dbReference>
<organism evidence="2 3">
    <name type="scientific">Novipirellula galeiformis</name>
    <dbReference type="NCBI Taxonomy" id="2528004"/>
    <lineage>
        <taxon>Bacteria</taxon>
        <taxon>Pseudomonadati</taxon>
        <taxon>Planctomycetota</taxon>
        <taxon>Planctomycetia</taxon>
        <taxon>Pirellulales</taxon>
        <taxon>Pirellulaceae</taxon>
        <taxon>Novipirellula</taxon>
    </lineage>
</organism>
<dbReference type="Gene3D" id="3.40.50.2000">
    <property type="entry name" value="Glycogen Phosphorylase B"/>
    <property type="match status" value="1"/>
</dbReference>
<dbReference type="PROSITE" id="PS50005">
    <property type="entry name" value="TPR"/>
    <property type="match status" value="3"/>
</dbReference>
<evidence type="ECO:0000313" key="3">
    <source>
        <dbReference type="Proteomes" id="UP000316304"/>
    </source>
</evidence>
<dbReference type="EMBL" id="SJPT01000008">
    <property type="protein sequence ID" value="TWU20555.1"/>
    <property type="molecule type" value="Genomic_DNA"/>
</dbReference>
<protein>
    <submittedName>
        <fullName evidence="2">Tetratricopeptide repeat protein</fullName>
    </submittedName>
</protein>
<dbReference type="Gene3D" id="1.25.40.10">
    <property type="entry name" value="Tetratricopeptide repeat domain"/>
    <property type="match status" value="2"/>
</dbReference>
<dbReference type="PANTHER" id="PTHR44809:SF1">
    <property type="entry name" value="PROTEIN O-MANNOSYL-TRANSFERASE TMTC1"/>
    <property type="match status" value="1"/>
</dbReference>
<sequence>MPSVQELLQQGWQRHQSGQLDEAMQIYRHVLAHAPRNADALVYLGIAFFDQRDFEQSVAAYRDALAIRASFPIAWNNLGNSLRMLGRIDEAEQALATALKQKPGYLSALKNRGTLWIWAGEIERGLRWYEEGLVIDPRNAELHRNLGVINLLLGNDEVGWREYRWRWAMPGTYRPQVMAPVWQGEDLGGKSILLYPEQGRGDAIQFVRVAAVLKQCGATVYVQCAAEMMPLIGSTPGIELLLPSGSVVPPIDYHASFLDVVDFWYQQTGELAVGADLFAESAGYLSASGAQCERWAQWMTQHVPRGAGSAPRRIGINWQGNPEHHADVYRSLSLESFRPLTTLSDCALVSLQFGYGTEQLKRCDFADSIVGLPAGIDATQGAFTDTAAILRNLDVVVTSDTAIAHLAGALGVEVIVMLGKVPDWRWRNVGERTPWYPSMKLMRQTELGQWSTVMDRVVQHLSETR</sequence>
<dbReference type="PANTHER" id="PTHR44809">
    <property type="match status" value="1"/>
</dbReference>
<reference evidence="2 3" key="1">
    <citation type="submission" date="2019-02" db="EMBL/GenBank/DDBJ databases">
        <title>Deep-cultivation of Planctomycetes and their phenomic and genomic characterization uncovers novel biology.</title>
        <authorList>
            <person name="Wiegand S."/>
            <person name="Jogler M."/>
            <person name="Boedeker C."/>
            <person name="Pinto D."/>
            <person name="Vollmers J."/>
            <person name="Rivas-Marin E."/>
            <person name="Kohn T."/>
            <person name="Peeters S.H."/>
            <person name="Heuer A."/>
            <person name="Rast P."/>
            <person name="Oberbeckmann S."/>
            <person name="Bunk B."/>
            <person name="Jeske O."/>
            <person name="Meyerdierks A."/>
            <person name="Storesund J.E."/>
            <person name="Kallscheuer N."/>
            <person name="Luecker S."/>
            <person name="Lage O.M."/>
            <person name="Pohl T."/>
            <person name="Merkel B.J."/>
            <person name="Hornburger P."/>
            <person name="Mueller R.-W."/>
            <person name="Bruemmer F."/>
            <person name="Labrenz M."/>
            <person name="Spormann A.M."/>
            <person name="Op Den Camp H."/>
            <person name="Overmann J."/>
            <person name="Amann R."/>
            <person name="Jetten M.S.M."/>
            <person name="Mascher T."/>
            <person name="Medema M.H."/>
            <person name="Devos D.P."/>
            <person name="Kaster A.-K."/>
            <person name="Ovreas L."/>
            <person name="Rohde M."/>
            <person name="Galperin M.Y."/>
            <person name="Jogler C."/>
        </authorList>
    </citation>
    <scope>NUCLEOTIDE SEQUENCE [LARGE SCALE GENOMIC DNA]</scope>
    <source>
        <strain evidence="2 3">Pla52o</strain>
    </source>
</reference>
<dbReference type="InterPro" id="IPR052943">
    <property type="entry name" value="TMTC_O-mannosyl-trnsfr"/>
</dbReference>
<dbReference type="AlphaFoldDB" id="A0A5C6C8Z9"/>
<dbReference type="SMART" id="SM00028">
    <property type="entry name" value="TPR"/>
    <property type="match status" value="4"/>
</dbReference>
<gene>
    <name evidence="2" type="ORF">Pla52o_44330</name>
</gene>
<dbReference type="Pfam" id="PF13432">
    <property type="entry name" value="TPR_16"/>
    <property type="match status" value="1"/>
</dbReference>
<feature type="repeat" description="TPR" evidence="1">
    <location>
        <begin position="106"/>
        <end position="139"/>
    </location>
</feature>
<dbReference type="OrthoDB" id="9778733at2"/>